<dbReference type="NCBIfam" id="TIGR00229">
    <property type="entry name" value="sensory_box"/>
    <property type="match status" value="1"/>
</dbReference>
<feature type="domain" description="EAL" evidence="2">
    <location>
        <begin position="463"/>
        <end position="717"/>
    </location>
</feature>
<dbReference type="SUPFAM" id="SSF55785">
    <property type="entry name" value="PYP-like sensor domain (PAS domain)"/>
    <property type="match status" value="1"/>
</dbReference>
<sequence>MQMRAPPALTADILLPALQQAMDGIIIFDHDGRVVFCNHAAEGLWGLTHTDMMGRDATLLIPACAGQAARTGGLDALVGAAREMAITRADGDYVCAELSISKVRAGKGDAAQVFYIATLKNVTEETQRRKILILQNDVVQALTGDIGMAEIGGLICRKVEGFVPDSVGILMVRDDTRPEWRVICTSALPPRIRTALESGGPSAVDLEKLAATPSYAGRLAWDSYQSLCRSLGLQSCYAAPVMGADGQVGGIFALYLRGANHLGAWPQRLVGACAPFCALAMEQQAARTRITRLARFDMLTGLLNRSALHQALTDAIARSGNRRFAVFMLDIDRFHDINDALGHIHGDEFLMEIARRLRSVAQDDYILSRSGGDEFVMVVPDCHGERIANVAGDLIAAISRPFHIARNMIGVTCCIGVSTFPANGPDSESLLSHADAAMRQARHDGCCGFHVASPTKSHATPDRLLLGAALRDTVAHHGLELHYQPQVHTRTLDLTGVEALARWHHPRLGNIFPSRFIAVAEETGQIEAIGQWALLEACRQIVKWDRDGIHVPTVAVNLSAVHFRNQTLPAYIDALLKDHGLSPARLTVEITESVTMDSSHETESVLHAVRALGCGLSMDDFGTGYSSLSRLTRLPLTEIKMDRSFIHNFEHDTNVQAVTMAVIGIGRRLGMTVVGEGVETAEQRALLEELDCDVMQGYLFARPLTPRKMEQWVRDGGGPAAIRATGAASGPHTSATS</sequence>
<feature type="domain" description="GGDEF" evidence="3">
    <location>
        <begin position="322"/>
        <end position="454"/>
    </location>
</feature>
<dbReference type="CDD" id="cd01948">
    <property type="entry name" value="EAL"/>
    <property type="match status" value="1"/>
</dbReference>
<dbReference type="InterPro" id="IPR029787">
    <property type="entry name" value="Nucleotide_cyclase"/>
</dbReference>
<dbReference type="SUPFAM" id="SSF55781">
    <property type="entry name" value="GAF domain-like"/>
    <property type="match status" value="1"/>
</dbReference>
<dbReference type="InterPro" id="IPR029016">
    <property type="entry name" value="GAF-like_dom_sf"/>
</dbReference>
<dbReference type="Gene3D" id="3.30.450.20">
    <property type="entry name" value="PAS domain"/>
    <property type="match status" value="1"/>
</dbReference>
<dbReference type="EC" id="3.1.4.52" evidence="4"/>
<dbReference type="PIRSF" id="PIRSF005925">
    <property type="entry name" value="Dos"/>
    <property type="match status" value="1"/>
</dbReference>
<dbReference type="EMBL" id="CP023036">
    <property type="protein sequence ID" value="AXY23482.1"/>
    <property type="molecule type" value="Genomic_DNA"/>
</dbReference>
<dbReference type="PANTHER" id="PTHR44757:SF2">
    <property type="entry name" value="BIOFILM ARCHITECTURE MAINTENANCE PROTEIN MBAA"/>
    <property type="match status" value="1"/>
</dbReference>
<dbReference type="PROSITE" id="PS50887">
    <property type="entry name" value="GGDEF"/>
    <property type="match status" value="1"/>
</dbReference>
<dbReference type="CDD" id="cd01949">
    <property type="entry name" value="GGDEF"/>
    <property type="match status" value="1"/>
</dbReference>
<gene>
    <name evidence="4" type="primary">dosP_5</name>
    <name evidence="4" type="ORF">CD178_02735</name>
</gene>
<evidence type="ECO:0000313" key="4">
    <source>
        <dbReference type="EMBL" id="AXY23482.1"/>
    </source>
</evidence>
<feature type="domain" description="PAS" evidence="1">
    <location>
        <begin position="10"/>
        <end position="55"/>
    </location>
</feature>
<dbReference type="Pfam" id="PF00563">
    <property type="entry name" value="EAL"/>
    <property type="match status" value="1"/>
</dbReference>
<accession>A0A347WF39</accession>
<dbReference type="InterPro" id="IPR035965">
    <property type="entry name" value="PAS-like_dom_sf"/>
</dbReference>
<dbReference type="KEGG" id="ksc:CD178_02735"/>
<evidence type="ECO:0000259" key="3">
    <source>
        <dbReference type="PROSITE" id="PS50887"/>
    </source>
</evidence>
<dbReference type="SMART" id="SM00091">
    <property type="entry name" value="PAS"/>
    <property type="match status" value="1"/>
</dbReference>
<dbReference type="InterPro" id="IPR000160">
    <property type="entry name" value="GGDEF_dom"/>
</dbReference>
<protein>
    <submittedName>
        <fullName evidence="4">Oxygen sensor protein DosP</fullName>
        <ecNumber evidence="4">3.1.4.52</ecNumber>
    </submittedName>
</protein>
<dbReference type="Pfam" id="PF13426">
    <property type="entry name" value="PAS_9"/>
    <property type="match status" value="1"/>
</dbReference>
<dbReference type="Gene3D" id="3.30.450.40">
    <property type="match status" value="1"/>
</dbReference>
<evidence type="ECO:0000259" key="2">
    <source>
        <dbReference type="PROSITE" id="PS50883"/>
    </source>
</evidence>
<dbReference type="NCBIfam" id="TIGR00254">
    <property type="entry name" value="GGDEF"/>
    <property type="match status" value="1"/>
</dbReference>
<evidence type="ECO:0000259" key="1">
    <source>
        <dbReference type="PROSITE" id="PS50112"/>
    </source>
</evidence>
<evidence type="ECO:0000313" key="5">
    <source>
        <dbReference type="Proteomes" id="UP000264120"/>
    </source>
</evidence>
<dbReference type="Gene3D" id="3.20.20.450">
    <property type="entry name" value="EAL domain"/>
    <property type="match status" value="1"/>
</dbReference>
<dbReference type="SMART" id="SM00267">
    <property type="entry name" value="GGDEF"/>
    <property type="match status" value="1"/>
</dbReference>
<dbReference type="Proteomes" id="UP000264120">
    <property type="component" value="Chromosome"/>
</dbReference>
<dbReference type="CDD" id="cd00130">
    <property type="entry name" value="PAS"/>
    <property type="match status" value="1"/>
</dbReference>
<dbReference type="InterPro" id="IPR001633">
    <property type="entry name" value="EAL_dom"/>
</dbReference>
<dbReference type="SMART" id="SM00052">
    <property type="entry name" value="EAL"/>
    <property type="match status" value="1"/>
</dbReference>
<keyword evidence="4" id="KW-0378">Hydrolase</keyword>
<dbReference type="GO" id="GO:0071111">
    <property type="term" value="F:cyclic-guanylate-specific phosphodiesterase activity"/>
    <property type="evidence" value="ECO:0007669"/>
    <property type="project" value="UniProtKB-EC"/>
</dbReference>
<dbReference type="InterPro" id="IPR052155">
    <property type="entry name" value="Biofilm_reg_signaling"/>
</dbReference>
<dbReference type="Pfam" id="PF00990">
    <property type="entry name" value="GGDEF"/>
    <property type="match status" value="1"/>
</dbReference>
<dbReference type="PROSITE" id="PS50112">
    <property type="entry name" value="PAS"/>
    <property type="match status" value="1"/>
</dbReference>
<keyword evidence="5" id="KW-1185">Reference proteome</keyword>
<name>A0A347WF39_9PROT</name>
<dbReference type="AlphaFoldDB" id="A0A347WF39"/>
<dbReference type="PANTHER" id="PTHR44757">
    <property type="entry name" value="DIGUANYLATE CYCLASE DGCP"/>
    <property type="match status" value="1"/>
</dbReference>
<dbReference type="InterPro" id="IPR012226">
    <property type="entry name" value="Diguanyl_cyclase/Pdiesterase"/>
</dbReference>
<dbReference type="SUPFAM" id="SSF55073">
    <property type="entry name" value="Nucleotide cyclase"/>
    <property type="match status" value="1"/>
</dbReference>
<dbReference type="InterPro" id="IPR035919">
    <property type="entry name" value="EAL_sf"/>
</dbReference>
<organism evidence="4 5">
    <name type="scientific">Komagataeibacter saccharivorans</name>
    <dbReference type="NCBI Taxonomy" id="265959"/>
    <lineage>
        <taxon>Bacteria</taxon>
        <taxon>Pseudomonadati</taxon>
        <taxon>Pseudomonadota</taxon>
        <taxon>Alphaproteobacteria</taxon>
        <taxon>Acetobacterales</taxon>
        <taxon>Acetobacteraceae</taxon>
        <taxon>Komagataeibacter</taxon>
    </lineage>
</organism>
<proteinExistence type="predicted"/>
<reference evidence="4 5" key="1">
    <citation type="submission" date="2017-08" db="EMBL/GenBank/DDBJ databases">
        <title>Complete genome sequence of Gluconacetobacter saccharivorans CV1 isolated from Fermented Vinegar.</title>
        <authorList>
            <person name="Kim S.-Y."/>
        </authorList>
    </citation>
    <scope>NUCLEOTIDE SEQUENCE [LARGE SCALE GENOMIC DNA]</scope>
    <source>
        <strain evidence="4 5">CV1</strain>
    </source>
</reference>
<dbReference type="SUPFAM" id="SSF141868">
    <property type="entry name" value="EAL domain-like"/>
    <property type="match status" value="1"/>
</dbReference>
<dbReference type="PROSITE" id="PS50883">
    <property type="entry name" value="EAL"/>
    <property type="match status" value="1"/>
</dbReference>
<dbReference type="InterPro" id="IPR000014">
    <property type="entry name" value="PAS"/>
</dbReference>
<dbReference type="InterPro" id="IPR043128">
    <property type="entry name" value="Rev_trsase/Diguanyl_cyclase"/>
</dbReference>
<dbReference type="Gene3D" id="3.30.70.270">
    <property type="match status" value="1"/>
</dbReference>